<dbReference type="Proteomes" id="UP001370348">
    <property type="component" value="Chromosome"/>
</dbReference>
<feature type="domain" description="PAC" evidence="7">
    <location>
        <begin position="89"/>
        <end position="142"/>
    </location>
</feature>
<dbReference type="InterPro" id="IPR004358">
    <property type="entry name" value="Sig_transdc_His_kin-like_C"/>
</dbReference>
<dbReference type="PANTHER" id="PTHR43065">
    <property type="entry name" value="SENSOR HISTIDINE KINASE"/>
    <property type="match status" value="1"/>
</dbReference>
<dbReference type="PROSITE" id="PS50109">
    <property type="entry name" value="HIS_KIN"/>
    <property type="match status" value="1"/>
</dbReference>
<dbReference type="Pfam" id="PF00072">
    <property type="entry name" value="Response_reg"/>
    <property type="match status" value="1"/>
</dbReference>
<dbReference type="InterPro" id="IPR001789">
    <property type="entry name" value="Sig_transdc_resp-reg_receiver"/>
</dbReference>
<dbReference type="NCBIfam" id="TIGR00229">
    <property type="entry name" value="sensory_box"/>
    <property type="match status" value="1"/>
</dbReference>
<dbReference type="RefSeq" id="WP_394821203.1">
    <property type="nucleotide sequence ID" value="NZ_CP089984.1"/>
</dbReference>
<evidence type="ECO:0000313" key="9">
    <source>
        <dbReference type="Proteomes" id="UP001370348"/>
    </source>
</evidence>
<dbReference type="Gene3D" id="3.30.450.20">
    <property type="entry name" value="PAS domain"/>
    <property type="match status" value="1"/>
</dbReference>
<evidence type="ECO:0000313" key="8">
    <source>
        <dbReference type="EMBL" id="WXB11582.1"/>
    </source>
</evidence>
<comment type="catalytic activity">
    <reaction evidence="1">
        <text>ATP + protein L-histidine = ADP + protein N-phospho-L-histidine.</text>
        <dbReference type="EC" id="2.7.13.3"/>
    </reaction>
</comment>
<dbReference type="SMART" id="SM00388">
    <property type="entry name" value="HisKA"/>
    <property type="match status" value="1"/>
</dbReference>
<sequence length="546" mass="60811">MRVGREPDDEVHGALRQVEERYRVLFEKVPVGAFLYDRHLRVTEANPRALQLWRHRPELPFAGLDLTTARDLRWLPALRSVFEGETGRYEGPYRPFEDMPGGELAIALHAWPVRDGDGAIGHGMAFVEDVTEKQQLARKLSERTLIQARLLQSDRMASVGTLAAGVAHEINNPLAYVKANLDVLASRRIPQLAVLVRALEEERIETFDGDQAQNVYELSERIAQIGSMVDLAREGSERVRTIVRDLKTFSRADEESMTPIDVARVLDASVNMAWNEIRHRARLVKDYGDVPPVEANESRLGQVFLNLLVNAAQAIPEGRASEHEIRLRTFLDGSERVVVAVSDTGSGIPRDTLGRIFDPFFTTKPMGVGTGLGLWICQGILTALGGEIAVDSEPGRGTTVTCTLPQRYVMTHQPLEKSDPPPSTRRGRILIVDDEPALGPSLAIALSDEHDVLFTRSGREALELLAKDDGFDVILCDLMMPDLTGMDVYEKLEETRKDLADRMIFVTGGSFTARSADFVASIAPRILEKPFDVQRLREIVRARLGR</sequence>
<dbReference type="Pfam" id="PF02518">
    <property type="entry name" value="HATPase_c"/>
    <property type="match status" value="1"/>
</dbReference>
<dbReference type="InterPro" id="IPR003594">
    <property type="entry name" value="HATPase_dom"/>
</dbReference>
<dbReference type="InterPro" id="IPR005467">
    <property type="entry name" value="His_kinase_dom"/>
</dbReference>
<dbReference type="PANTHER" id="PTHR43065:SF50">
    <property type="entry name" value="HISTIDINE KINASE"/>
    <property type="match status" value="1"/>
</dbReference>
<dbReference type="SUPFAM" id="SSF52172">
    <property type="entry name" value="CheY-like"/>
    <property type="match status" value="1"/>
</dbReference>
<dbReference type="SUPFAM" id="SSF55785">
    <property type="entry name" value="PYP-like sensor domain (PAS domain)"/>
    <property type="match status" value="1"/>
</dbReference>
<dbReference type="Gene3D" id="1.10.287.130">
    <property type="match status" value="1"/>
</dbReference>
<dbReference type="Pfam" id="PF13188">
    <property type="entry name" value="PAS_8"/>
    <property type="match status" value="1"/>
</dbReference>
<evidence type="ECO:0000256" key="2">
    <source>
        <dbReference type="ARBA" id="ARBA00012438"/>
    </source>
</evidence>
<dbReference type="Gene3D" id="3.40.50.2300">
    <property type="match status" value="1"/>
</dbReference>
<dbReference type="Pfam" id="PF00512">
    <property type="entry name" value="HisKA"/>
    <property type="match status" value="1"/>
</dbReference>
<dbReference type="EMBL" id="CP089984">
    <property type="protein sequence ID" value="WXB11582.1"/>
    <property type="molecule type" value="Genomic_DNA"/>
</dbReference>
<reference evidence="8 9" key="1">
    <citation type="submission" date="2021-12" db="EMBL/GenBank/DDBJ databases">
        <title>Discovery of the Pendulisporaceae a myxobacterial family with distinct sporulation behavior and unique specialized metabolism.</title>
        <authorList>
            <person name="Garcia R."/>
            <person name="Popoff A."/>
            <person name="Bader C.D."/>
            <person name="Loehr J."/>
            <person name="Walesch S."/>
            <person name="Walt C."/>
            <person name="Boldt J."/>
            <person name="Bunk B."/>
            <person name="Haeckl F.J.F.P.J."/>
            <person name="Gunesch A.P."/>
            <person name="Birkelbach J."/>
            <person name="Nuebel U."/>
            <person name="Pietschmann T."/>
            <person name="Bach T."/>
            <person name="Mueller R."/>
        </authorList>
    </citation>
    <scope>NUCLEOTIDE SEQUENCE [LARGE SCALE GENOMIC DNA]</scope>
    <source>
        <strain evidence="8 9">MSr11954</strain>
    </source>
</reference>
<keyword evidence="8" id="KW-0067">ATP-binding</keyword>
<keyword evidence="9" id="KW-1185">Reference proteome</keyword>
<dbReference type="SUPFAM" id="SSF47384">
    <property type="entry name" value="Homodimeric domain of signal transducing histidine kinase"/>
    <property type="match status" value="1"/>
</dbReference>
<feature type="domain" description="Histidine kinase" evidence="5">
    <location>
        <begin position="165"/>
        <end position="408"/>
    </location>
</feature>
<dbReference type="SMART" id="SM00448">
    <property type="entry name" value="REC"/>
    <property type="match status" value="1"/>
</dbReference>
<dbReference type="InterPro" id="IPR035965">
    <property type="entry name" value="PAS-like_dom_sf"/>
</dbReference>
<dbReference type="InterPro" id="IPR003661">
    <property type="entry name" value="HisK_dim/P_dom"/>
</dbReference>
<keyword evidence="3 4" id="KW-0597">Phosphoprotein</keyword>
<gene>
    <name evidence="8" type="ORF">LZC94_27435</name>
</gene>
<dbReference type="PROSITE" id="PS50113">
    <property type="entry name" value="PAC"/>
    <property type="match status" value="1"/>
</dbReference>
<dbReference type="EC" id="2.7.13.3" evidence="2"/>
<feature type="modified residue" description="4-aspartylphosphate" evidence="4">
    <location>
        <position position="477"/>
    </location>
</feature>
<evidence type="ECO:0000256" key="3">
    <source>
        <dbReference type="ARBA" id="ARBA00022553"/>
    </source>
</evidence>
<dbReference type="CDD" id="cd00082">
    <property type="entry name" value="HisKA"/>
    <property type="match status" value="1"/>
</dbReference>
<dbReference type="PROSITE" id="PS50110">
    <property type="entry name" value="RESPONSE_REGULATORY"/>
    <property type="match status" value="1"/>
</dbReference>
<dbReference type="InterPro" id="IPR011006">
    <property type="entry name" value="CheY-like_superfamily"/>
</dbReference>
<dbReference type="InterPro" id="IPR000700">
    <property type="entry name" value="PAS-assoc_C"/>
</dbReference>
<evidence type="ECO:0000259" key="7">
    <source>
        <dbReference type="PROSITE" id="PS50113"/>
    </source>
</evidence>
<feature type="domain" description="Response regulatory" evidence="6">
    <location>
        <begin position="428"/>
        <end position="544"/>
    </location>
</feature>
<keyword evidence="8" id="KW-0547">Nucleotide-binding</keyword>
<dbReference type="InterPro" id="IPR036890">
    <property type="entry name" value="HATPase_C_sf"/>
</dbReference>
<evidence type="ECO:0000259" key="6">
    <source>
        <dbReference type="PROSITE" id="PS50110"/>
    </source>
</evidence>
<dbReference type="Gene3D" id="3.30.565.10">
    <property type="entry name" value="Histidine kinase-like ATPase, C-terminal domain"/>
    <property type="match status" value="1"/>
</dbReference>
<evidence type="ECO:0000256" key="1">
    <source>
        <dbReference type="ARBA" id="ARBA00000085"/>
    </source>
</evidence>
<dbReference type="PRINTS" id="PR00344">
    <property type="entry name" value="BCTRLSENSOR"/>
</dbReference>
<protein>
    <recommendedName>
        <fullName evidence="2">histidine kinase</fullName>
        <ecNumber evidence="2">2.7.13.3</ecNumber>
    </recommendedName>
</protein>
<evidence type="ECO:0000259" key="5">
    <source>
        <dbReference type="PROSITE" id="PS50109"/>
    </source>
</evidence>
<evidence type="ECO:0000256" key="4">
    <source>
        <dbReference type="PROSITE-ProRule" id="PRU00169"/>
    </source>
</evidence>
<dbReference type="InterPro" id="IPR000014">
    <property type="entry name" value="PAS"/>
</dbReference>
<dbReference type="SMART" id="SM00387">
    <property type="entry name" value="HATPase_c"/>
    <property type="match status" value="1"/>
</dbReference>
<accession>A0ABZ2LLG4</accession>
<name>A0ABZ2LLG4_9BACT</name>
<dbReference type="GO" id="GO:0005524">
    <property type="term" value="F:ATP binding"/>
    <property type="evidence" value="ECO:0007669"/>
    <property type="project" value="UniProtKB-KW"/>
</dbReference>
<dbReference type="InterPro" id="IPR036097">
    <property type="entry name" value="HisK_dim/P_sf"/>
</dbReference>
<dbReference type="SUPFAM" id="SSF55874">
    <property type="entry name" value="ATPase domain of HSP90 chaperone/DNA topoisomerase II/histidine kinase"/>
    <property type="match status" value="1"/>
</dbReference>
<proteinExistence type="predicted"/>
<organism evidence="8 9">
    <name type="scientific">Pendulispora albinea</name>
    <dbReference type="NCBI Taxonomy" id="2741071"/>
    <lineage>
        <taxon>Bacteria</taxon>
        <taxon>Pseudomonadati</taxon>
        <taxon>Myxococcota</taxon>
        <taxon>Myxococcia</taxon>
        <taxon>Myxococcales</taxon>
        <taxon>Sorangiineae</taxon>
        <taxon>Pendulisporaceae</taxon>
        <taxon>Pendulispora</taxon>
    </lineage>
</organism>